<dbReference type="InterPro" id="IPR026960">
    <property type="entry name" value="RVT-Znf"/>
</dbReference>
<dbReference type="Pfam" id="PF13456">
    <property type="entry name" value="RVT_3"/>
    <property type="match status" value="1"/>
</dbReference>
<gene>
    <name evidence="4" type="ORF">ISN44_As12g030880</name>
</gene>
<dbReference type="Proteomes" id="UP000694251">
    <property type="component" value="Chromosome 12"/>
</dbReference>
<dbReference type="InterPro" id="IPR044730">
    <property type="entry name" value="RNase_H-like_dom_plant"/>
</dbReference>
<evidence type="ECO:0000313" key="4">
    <source>
        <dbReference type="EMBL" id="KAG7547885.1"/>
    </source>
</evidence>
<evidence type="ECO:0000259" key="2">
    <source>
        <dbReference type="Pfam" id="PF13456"/>
    </source>
</evidence>
<feature type="domain" description="Reverse transcriptase zinc-binding" evidence="3">
    <location>
        <begin position="428"/>
        <end position="522"/>
    </location>
</feature>
<dbReference type="GO" id="GO:0003676">
    <property type="term" value="F:nucleic acid binding"/>
    <property type="evidence" value="ECO:0007669"/>
    <property type="project" value="InterPro"/>
</dbReference>
<feature type="domain" description="RNase H type-1" evidence="2">
    <location>
        <begin position="630"/>
        <end position="750"/>
    </location>
</feature>
<keyword evidence="4" id="KW-0695">RNA-directed DNA polymerase</keyword>
<dbReference type="PANTHER" id="PTHR33116:SF86">
    <property type="entry name" value="REVERSE TRANSCRIPTASE DOMAIN-CONTAINING PROTEIN"/>
    <property type="match status" value="1"/>
</dbReference>
<dbReference type="GO" id="GO:0003964">
    <property type="term" value="F:RNA-directed DNA polymerase activity"/>
    <property type="evidence" value="ECO:0007669"/>
    <property type="project" value="UniProtKB-KW"/>
</dbReference>
<evidence type="ECO:0000259" key="1">
    <source>
        <dbReference type="Pfam" id="PF00078"/>
    </source>
</evidence>
<accession>A0A8T1YPV8</accession>
<evidence type="ECO:0000259" key="3">
    <source>
        <dbReference type="Pfam" id="PF13966"/>
    </source>
</evidence>
<keyword evidence="5" id="KW-1185">Reference proteome</keyword>
<dbReference type="OrthoDB" id="1112108at2759"/>
<dbReference type="Pfam" id="PF00078">
    <property type="entry name" value="RVT_1"/>
    <property type="match status" value="1"/>
</dbReference>
<dbReference type="GO" id="GO:0004523">
    <property type="term" value="F:RNA-DNA hybrid ribonuclease activity"/>
    <property type="evidence" value="ECO:0007669"/>
    <property type="project" value="InterPro"/>
</dbReference>
<dbReference type="PANTHER" id="PTHR33116">
    <property type="entry name" value="REVERSE TRANSCRIPTASE ZINC-BINDING DOMAIN-CONTAINING PROTEIN-RELATED-RELATED"/>
    <property type="match status" value="1"/>
</dbReference>
<keyword evidence="4" id="KW-0808">Transferase</keyword>
<dbReference type="Pfam" id="PF13966">
    <property type="entry name" value="zf-RVT"/>
    <property type="match status" value="1"/>
</dbReference>
<feature type="domain" description="Reverse transcriptase" evidence="1">
    <location>
        <begin position="33"/>
        <end position="183"/>
    </location>
</feature>
<reference evidence="4 5" key="1">
    <citation type="submission" date="2020-12" db="EMBL/GenBank/DDBJ databases">
        <title>Concerted genomic and epigenomic changes stabilize Arabidopsis allopolyploids.</title>
        <authorList>
            <person name="Chen Z."/>
        </authorList>
    </citation>
    <scope>NUCLEOTIDE SEQUENCE [LARGE SCALE GENOMIC DNA]</scope>
    <source>
        <strain evidence="4">As9502</strain>
        <tissue evidence="4">Leaf</tissue>
    </source>
</reference>
<evidence type="ECO:0000313" key="5">
    <source>
        <dbReference type="Proteomes" id="UP000694251"/>
    </source>
</evidence>
<protein>
    <submittedName>
        <fullName evidence="4">Reverse transcriptase domain</fullName>
    </submittedName>
</protein>
<dbReference type="AlphaFoldDB" id="A0A8T1YPV8"/>
<proteinExistence type="predicted"/>
<dbReference type="CDD" id="cd06222">
    <property type="entry name" value="RNase_H_like"/>
    <property type="match status" value="1"/>
</dbReference>
<dbReference type="InterPro" id="IPR002156">
    <property type="entry name" value="RNaseH_domain"/>
</dbReference>
<dbReference type="InterPro" id="IPR000477">
    <property type="entry name" value="RT_dom"/>
</dbReference>
<comment type="caution">
    <text evidence="4">The sequence shown here is derived from an EMBL/GenBank/DDBJ whole genome shotgun (WGS) entry which is preliminary data.</text>
</comment>
<dbReference type="EMBL" id="JAEFBJ010000012">
    <property type="protein sequence ID" value="KAG7547885.1"/>
    <property type="molecule type" value="Genomic_DNA"/>
</dbReference>
<sequence length="761" mass="85778">MVSQQVFFKPTGTQLEIKSSLRFSLFSPQLVLERLGCHEQWVNWIMQCIITVSYSFLLNGNAKGLVIPERGIRQGDPLSPYIFILCGEVLSGLCNKAQQSSKLEGIRVSKNSPRVNHLLFANDTMFFCRSDPQSCQELKSILHKYESASGQKINSQKSAITFSKKTTAAIKERVKRDLQIPTEGGKGKYLGLPELFGRKKKDLFTSIIDKIKQRALSWSSRFLSTAGKMIMLKSVISAMPSYTMTCFKIPTSLCKRIQSALTRFWWDANTEKKKMAWISWKKMTKSVKTGGLGFRDLQKFNDALLAKISWRIINNPTCLLSRVLLGKYCHTSHFLDTPAPNSASHGWKSICIGRDLLKPHIVTPVAPATEKNQSMMVSQLRLSETLEWNKELIQQILPAYEQEILLLQPSKKGGMDTWAWLPSSSGTYTVKSGYYEALNAEEQDQTLSLPPDNYDWKSNLWRTKCSPKLKLLMWKAMQNALPVGENLKSRTILESARCIHCEAEEESVVHLFFTCEFAKEVWDLVPCRNSLNLSQISSFRSGFEASKLLTCLPPIGIVEGPLSPWILWSLWSTRNNKIFKDRHLQPLEVVTQAILQAKEWSLAQERKNPLRLPGIPRTLTLVDPRSVRCNTDAAWKDHHRSGFGWIFSDHQGSTLHQGTGSADKVNSPLQAEALALLFAMQQARTLGFNRISFASDSTQLVKAINSELQFKELHGILFDILDLSALFDCISFCFIPRTENTLADSLAKQALSSLCNGPGPV</sequence>
<name>A0A8T1YPV8_ARASU</name>
<keyword evidence="4" id="KW-0548">Nucleotidyltransferase</keyword>
<organism evidence="4 5">
    <name type="scientific">Arabidopsis suecica</name>
    <name type="common">Swedish thale-cress</name>
    <name type="synonym">Cardaminopsis suecica</name>
    <dbReference type="NCBI Taxonomy" id="45249"/>
    <lineage>
        <taxon>Eukaryota</taxon>
        <taxon>Viridiplantae</taxon>
        <taxon>Streptophyta</taxon>
        <taxon>Embryophyta</taxon>
        <taxon>Tracheophyta</taxon>
        <taxon>Spermatophyta</taxon>
        <taxon>Magnoliopsida</taxon>
        <taxon>eudicotyledons</taxon>
        <taxon>Gunneridae</taxon>
        <taxon>Pentapetalae</taxon>
        <taxon>rosids</taxon>
        <taxon>malvids</taxon>
        <taxon>Brassicales</taxon>
        <taxon>Brassicaceae</taxon>
        <taxon>Camelineae</taxon>
        <taxon>Arabidopsis</taxon>
    </lineage>
</organism>